<dbReference type="InterPro" id="IPR007717">
    <property type="entry name" value="NPL4_C"/>
</dbReference>
<dbReference type="SMART" id="SM00547">
    <property type="entry name" value="ZnF_RBZ"/>
    <property type="match status" value="1"/>
</dbReference>
<organism evidence="7 8">
    <name type="scientific">Ladona fulva</name>
    <name type="common">Scarce chaser dragonfly</name>
    <name type="synonym">Libellula fulva</name>
    <dbReference type="NCBI Taxonomy" id="123851"/>
    <lineage>
        <taxon>Eukaryota</taxon>
        <taxon>Metazoa</taxon>
        <taxon>Ecdysozoa</taxon>
        <taxon>Arthropoda</taxon>
        <taxon>Hexapoda</taxon>
        <taxon>Insecta</taxon>
        <taxon>Pterygota</taxon>
        <taxon>Palaeoptera</taxon>
        <taxon>Odonata</taxon>
        <taxon>Epiprocta</taxon>
        <taxon>Anisoptera</taxon>
        <taxon>Libelluloidea</taxon>
        <taxon>Libellulidae</taxon>
        <taxon>Ladona</taxon>
    </lineage>
</organism>
<feature type="domain" description="RanBP2-type" evidence="6">
    <location>
        <begin position="150"/>
        <end position="178"/>
    </location>
</feature>
<dbReference type="InterPro" id="IPR001876">
    <property type="entry name" value="Znf_RanBP2"/>
</dbReference>
<dbReference type="AlphaFoldDB" id="A0A8K0P5L6"/>
<protein>
    <recommendedName>
        <fullName evidence="6">RanBP2-type domain-containing protein</fullName>
    </recommendedName>
</protein>
<evidence type="ECO:0000259" key="6">
    <source>
        <dbReference type="PROSITE" id="PS50199"/>
    </source>
</evidence>
<dbReference type="PROSITE" id="PS01358">
    <property type="entry name" value="ZF_RANBP2_1"/>
    <property type="match status" value="1"/>
</dbReference>
<dbReference type="GO" id="GO:0031625">
    <property type="term" value="F:ubiquitin protein ligase binding"/>
    <property type="evidence" value="ECO:0007669"/>
    <property type="project" value="TreeGrafter"/>
</dbReference>
<evidence type="ECO:0000256" key="5">
    <source>
        <dbReference type="SAM" id="MobiDB-lite"/>
    </source>
</evidence>
<keyword evidence="3" id="KW-0862">Zinc</keyword>
<dbReference type="PANTHER" id="PTHR12710:SF0">
    <property type="entry name" value="NUCLEAR PROTEIN LOCALIZATION PROTEIN 4 HOMOLOG"/>
    <property type="match status" value="1"/>
</dbReference>
<evidence type="ECO:0000313" key="7">
    <source>
        <dbReference type="EMBL" id="KAG8231754.1"/>
    </source>
</evidence>
<keyword evidence="2 4" id="KW-0863">Zinc-finger</keyword>
<dbReference type="GO" id="GO:0008270">
    <property type="term" value="F:zinc ion binding"/>
    <property type="evidence" value="ECO:0007669"/>
    <property type="project" value="UniProtKB-KW"/>
</dbReference>
<dbReference type="PROSITE" id="PS50199">
    <property type="entry name" value="ZF_RANBP2_2"/>
    <property type="match status" value="1"/>
</dbReference>
<dbReference type="InterPro" id="IPR036443">
    <property type="entry name" value="Znf_RanBP2_sf"/>
</dbReference>
<keyword evidence="8" id="KW-1185">Reference proteome</keyword>
<evidence type="ECO:0000256" key="2">
    <source>
        <dbReference type="ARBA" id="ARBA00022771"/>
    </source>
</evidence>
<keyword evidence="1" id="KW-0479">Metal-binding</keyword>
<dbReference type="GO" id="GO:0005634">
    <property type="term" value="C:nucleus"/>
    <property type="evidence" value="ECO:0007669"/>
    <property type="project" value="TreeGrafter"/>
</dbReference>
<dbReference type="PANTHER" id="PTHR12710">
    <property type="entry name" value="NUCLEAR PROTEIN LOCALIZATION 4"/>
    <property type="match status" value="1"/>
</dbReference>
<evidence type="ECO:0000256" key="1">
    <source>
        <dbReference type="ARBA" id="ARBA00022723"/>
    </source>
</evidence>
<dbReference type="SUPFAM" id="SSF90209">
    <property type="entry name" value="Ran binding protein zinc finger-like"/>
    <property type="match status" value="1"/>
</dbReference>
<sequence length="178" mass="19492">MAVNLLLENFLADLLTHYFWLVDGHIQDFNALSTYLSQFGEGEFLKAVSDFHFLLYISIMEMLPLKEYIGPLLESVKSKDEEKARDWAQSEHWATVEQLIAASSHSGGPSSPSTGPSTNFPSSRVTFANVGDEGAVGGGPVPPTLGPTLPSGTMWTCRHCTFLNQPQLSNCDICSLPR</sequence>
<reference evidence="7" key="1">
    <citation type="submission" date="2013-04" db="EMBL/GenBank/DDBJ databases">
        <authorList>
            <person name="Qu J."/>
            <person name="Murali S.C."/>
            <person name="Bandaranaike D."/>
            <person name="Bellair M."/>
            <person name="Blankenburg K."/>
            <person name="Chao H."/>
            <person name="Dinh H."/>
            <person name="Doddapaneni H."/>
            <person name="Downs B."/>
            <person name="Dugan-Rocha S."/>
            <person name="Elkadiri S."/>
            <person name="Gnanaolivu R.D."/>
            <person name="Hernandez B."/>
            <person name="Javaid M."/>
            <person name="Jayaseelan J.C."/>
            <person name="Lee S."/>
            <person name="Li M."/>
            <person name="Ming W."/>
            <person name="Munidasa M."/>
            <person name="Muniz J."/>
            <person name="Nguyen L."/>
            <person name="Ongeri F."/>
            <person name="Osuji N."/>
            <person name="Pu L.-L."/>
            <person name="Puazo M."/>
            <person name="Qu C."/>
            <person name="Quiroz J."/>
            <person name="Raj R."/>
            <person name="Weissenberger G."/>
            <person name="Xin Y."/>
            <person name="Zou X."/>
            <person name="Han Y."/>
            <person name="Richards S."/>
            <person name="Worley K."/>
            <person name="Muzny D."/>
            <person name="Gibbs R."/>
        </authorList>
    </citation>
    <scope>NUCLEOTIDE SEQUENCE</scope>
    <source>
        <strain evidence="7">Sampled in the wild</strain>
    </source>
</reference>
<comment type="caution">
    <text evidence="7">The sequence shown here is derived from an EMBL/GenBank/DDBJ whole genome shotgun (WGS) entry which is preliminary data.</text>
</comment>
<evidence type="ECO:0000313" key="8">
    <source>
        <dbReference type="Proteomes" id="UP000792457"/>
    </source>
</evidence>
<dbReference type="GO" id="GO:0006511">
    <property type="term" value="P:ubiquitin-dependent protein catabolic process"/>
    <property type="evidence" value="ECO:0007669"/>
    <property type="project" value="InterPro"/>
</dbReference>
<reference evidence="7" key="2">
    <citation type="submission" date="2017-10" db="EMBL/GenBank/DDBJ databases">
        <title>Ladona fulva Genome sequencing and assembly.</title>
        <authorList>
            <person name="Murali S."/>
            <person name="Richards S."/>
            <person name="Bandaranaike D."/>
            <person name="Bellair M."/>
            <person name="Blankenburg K."/>
            <person name="Chao H."/>
            <person name="Dinh H."/>
            <person name="Doddapaneni H."/>
            <person name="Dugan-Rocha S."/>
            <person name="Elkadiri S."/>
            <person name="Gnanaolivu R."/>
            <person name="Hernandez B."/>
            <person name="Skinner E."/>
            <person name="Javaid M."/>
            <person name="Lee S."/>
            <person name="Li M."/>
            <person name="Ming W."/>
            <person name="Munidasa M."/>
            <person name="Muniz J."/>
            <person name="Nguyen L."/>
            <person name="Hughes D."/>
            <person name="Osuji N."/>
            <person name="Pu L.-L."/>
            <person name="Puazo M."/>
            <person name="Qu C."/>
            <person name="Quiroz J."/>
            <person name="Raj R."/>
            <person name="Weissenberger G."/>
            <person name="Xin Y."/>
            <person name="Zou X."/>
            <person name="Han Y."/>
            <person name="Worley K."/>
            <person name="Muzny D."/>
            <person name="Gibbs R."/>
        </authorList>
    </citation>
    <scope>NUCLEOTIDE SEQUENCE</scope>
    <source>
        <strain evidence="7">Sampled in the wild</strain>
    </source>
</reference>
<dbReference type="Proteomes" id="UP000792457">
    <property type="component" value="Unassembled WGS sequence"/>
</dbReference>
<evidence type="ECO:0000256" key="3">
    <source>
        <dbReference type="ARBA" id="ARBA00022833"/>
    </source>
</evidence>
<dbReference type="Pfam" id="PF05021">
    <property type="entry name" value="NPL4"/>
    <property type="match status" value="1"/>
</dbReference>
<dbReference type="InterPro" id="IPR016563">
    <property type="entry name" value="Npl4"/>
</dbReference>
<dbReference type="GO" id="GO:0043130">
    <property type="term" value="F:ubiquitin binding"/>
    <property type="evidence" value="ECO:0007669"/>
    <property type="project" value="TreeGrafter"/>
</dbReference>
<gene>
    <name evidence="7" type="ORF">J437_LFUL012033</name>
</gene>
<feature type="compositionally biased region" description="Low complexity" evidence="5">
    <location>
        <begin position="103"/>
        <end position="123"/>
    </location>
</feature>
<proteinExistence type="predicted"/>
<feature type="region of interest" description="Disordered" evidence="5">
    <location>
        <begin position="103"/>
        <end position="124"/>
    </location>
</feature>
<evidence type="ECO:0000256" key="4">
    <source>
        <dbReference type="PROSITE-ProRule" id="PRU00322"/>
    </source>
</evidence>
<accession>A0A8K0P5L6</accession>
<dbReference type="OrthoDB" id="10251089at2759"/>
<dbReference type="EMBL" id="KZ308572">
    <property type="protein sequence ID" value="KAG8231754.1"/>
    <property type="molecule type" value="Genomic_DNA"/>
</dbReference>
<dbReference type="Gene3D" id="2.30.30.380">
    <property type="entry name" value="Zn-finger domain of Sec23/24"/>
    <property type="match status" value="1"/>
</dbReference>
<name>A0A8K0P5L6_LADFU</name>